<evidence type="ECO:0000313" key="2">
    <source>
        <dbReference type="EMBL" id="KAJ8395587.1"/>
    </source>
</evidence>
<proteinExistence type="predicted"/>
<organism evidence="2 3">
    <name type="scientific">Aldrovandia affinis</name>
    <dbReference type="NCBI Taxonomy" id="143900"/>
    <lineage>
        <taxon>Eukaryota</taxon>
        <taxon>Metazoa</taxon>
        <taxon>Chordata</taxon>
        <taxon>Craniata</taxon>
        <taxon>Vertebrata</taxon>
        <taxon>Euteleostomi</taxon>
        <taxon>Actinopterygii</taxon>
        <taxon>Neopterygii</taxon>
        <taxon>Teleostei</taxon>
        <taxon>Notacanthiformes</taxon>
        <taxon>Halosauridae</taxon>
        <taxon>Aldrovandia</taxon>
    </lineage>
</organism>
<dbReference type="Proteomes" id="UP001221898">
    <property type="component" value="Unassembled WGS sequence"/>
</dbReference>
<dbReference type="AlphaFoldDB" id="A0AAD7S4F5"/>
<evidence type="ECO:0000256" key="1">
    <source>
        <dbReference type="SAM" id="MobiDB-lite"/>
    </source>
</evidence>
<name>A0AAD7S4F5_9TELE</name>
<accession>A0AAD7S4F5</accession>
<gene>
    <name evidence="2" type="ORF">AAFF_G00030680</name>
</gene>
<dbReference type="EMBL" id="JAINUG010000115">
    <property type="protein sequence ID" value="KAJ8395587.1"/>
    <property type="molecule type" value="Genomic_DNA"/>
</dbReference>
<reference evidence="2" key="1">
    <citation type="journal article" date="2023" name="Science">
        <title>Genome structures resolve the early diversification of teleost fishes.</title>
        <authorList>
            <person name="Parey E."/>
            <person name="Louis A."/>
            <person name="Montfort J."/>
            <person name="Bouchez O."/>
            <person name="Roques C."/>
            <person name="Iampietro C."/>
            <person name="Lluch J."/>
            <person name="Castinel A."/>
            <person name="Donnadieu C."/>
            <person name="Desvignes T."/>
            <person name="Floi Bucao C."/>
            <person name="Jouanno E."/>
            <person name="Wen M."/>
            <person name="Mejri S."/>
            <person name="Dirks R."/>
            <person name="Jansen H."/>
            <person name="Henkel C."/>
            <person name="Chen W.J."/>
            <person name="Zahm M."/>
            <person name="Cabau C."/>
            <person name="Klopp C."/>
            <person name="Thompson A.W."/>
            <person name="Robinson-Rechavi M."/>
            <person name="Braasch I."/>
            <person name="Lecointre G."/>
            <person name="Bobe J."/>
            <person name="Postlethwait J.H."/>
            <person name="Berthelot C."/>
            <person name="Roest Crollius H."/>
            <person name="Guiguen Y."/>
        </authorList>
    </citation>
    <scope>NUCLEOTIDE SEQUENCE</scope>
    <source>
        <strain evidence="2">NC1722</strain>
    </source>
</reference>
<sequence>MSHANRHYISVTPGDAPPISSDLCDTQTAHSVIGVVSCPRACRSALSPGSVLDTGVLGGQVSQPQPRAVSARHSCGQDRVPAVSGVGDD</sequence>
<keyword evidence="3" id="KW-1185">Reference proteome</keyword>
<comment type="caution">
    <text evidence="2">The sequence shown here is derived from an EMBL/GenBank/DDBJ whole genome shotgun (WGS) entry which is preliminary data.</text>
</comment>
<feature type="region of interest" description="Disordered" evidence="1">
    <location>
        <begin position="57"/>
        <end position="89"/>
    </location>
</feature>
<evidence type="ECO:0000313" key="3">
    <source>
        <dbReference type="Proteomes" id="UP001221898"/>
    </source>
</evidence>
<protein>
    <submittedName>
        <fullName evidence="2">Uncharacterized protein</fullName>
    </submittedName>
</protein>